<evidence type="ECO:0000256" key="5">
    <source>
        <dbReference type="ARBA" id="ARBA00022519"/>
    </source>
</evidence>
<sequence length="288" mass="33074">MSQEKEKEFDQWDVEIHPSRGLFDLKLKQVWKYRDLLFLFVRRDFVSFYKQTALGPIWFFIQPIFTTFIYVFIFSNLAGIPTDGIPQPIFYLSGIIAWSYFSDCLIKTSNVFRENASIFGKVYFPRLIMPLSIIISSLVKFSIQLVLLACMILYYVLFQEYNFSPTIYLLLFPILLIFMAVLGLGFGMLVSSMTTKYRDLGLLVSFALPLFMYATPVVYPLSTLSGNLKTAIFLNPMTPVIEGIRKGLFGAGEFDIYSFIYLMLISAIILVAGVLIFNKVEKDFVDTV</sequence>
<dbReference type="PIRSF" id="PIRSF006648">
    <property type="entry name" value="DrrB"/>
    <property type="match status" value="1"/>
</dbReference>
<evidence type="ECO:0000313" key="12">
    <source>
        <dbReference type="Proteomes" id="UP001337681"/>
    </source>
</evidence>
<evidence type="ECO:0000256" key="6">
    <source>
        <dbReference type="ARBA" id="ARBA00022692"/>
    </source>
</evidence>
<keyword evidence="5" id="KW-0997">Cell inner membrane</keyword>
<evidence type="ECO:0000256" key="4">
    <source>
        <dbReference type="ARBA" id="ARBA00022475"/>
    </source>
</evidence>
<comment type="subcellular location">
    <subcellularLocation>
        <location evidence="1">Cell inner membrane</location>
        <topology evidence="1">Multi-pass membrane protein</topology>
    </subcellularLocation>
    <subcellularLocation>
        <location evidence="9">Cell membrane</location>
        <topology evidence="9">Multi-pass membrane protein</topology>
    </subcellularLocation>
</comment>
<keyword evidence="4 9" id="KW-1003">Cell membrane</keyword>
<dbReference type="InterPro" id="IPR013525">
    <property type="entry name" value="ABC2_TM"/>
</dbReference>
<dbReference type="PANTHER" id="PTHR30413:SF8">
    <property type="entry name" value="TRANSPORT PERMEASE PROTEIN"/>
    <property type="match status" value="1"/>
</dbReference>
<dbReference type="PROSITE" id="PS51012">
    <property type="entry name" value="ABC_TM2"/>
    <property type="match status" value="1"/>
</dbReference>
<feature type="transmembrane region" description="Helical" evidence="9">
    <location>
        <begin position="57"/>
        <end position="77"/>
    </location>
</feature>
<dbReference type="PANTHER" id="PTHR30413">
    <property type="entry name" value="INNER MEMBRANE TRANSPORT PERMEASE"/>
    <property type="match status" value="1"/>
</dbReference>
<name>A0ABU7H038_9SPHI</name>
<feature type="transmembrane region" description="Helical" evidence="9">
    <location>
        <begin position="89"/>
        <end position="106"/>
    </location>
</feature>
<keyword evidence="12" id="KW-1185">Reference proteome</keyword>
<comment type="similarity">
    <text evidence="2 9">Belongs to the ABC-2 integral membrane protein family.</text>
</comment>
<evidence type="ECO:0000313" key="11">
    <source>
        <dbReference type="EMBL" id="MEE1884698.1"/>
    </source>
</evidence>
<keyword evidence="3 9" id="KW-0813">Transport</keyword>
<dbReference type="InterPro" id="IPR047817">
    <property type="entry name" value="ABC2_TM_bact-type"/>
</dbReference>
<dbReference type="Pfam" id="PF01061">
    <property type="entry name" value="ABC2_membrane"/>
    <property type="match status" value="1"/>
</dbReference>
<feature type="transmembrane region" description="Helical" evidence="9">
    <location>
        <begin position="127"/>
        <end position="155"/>
    </location>
</feature>
<keyword evidence="8 9" id="KW-0472">Membrane</keyword>
<proteinExistence type="inferred from homology"/>
<feature type="transmembrane region" description="Helical" evidence="9">
    <location>
        <begin position="167"/>
        <end position="188"/>
    </location>
</feature>
<evidence type="ECO:0000256" key="8">
    <source>
        <dbReference type="ARBA" id="ARBA00023136"/>
    </source>
</evidence>
<evidence type="ECO:0000256" key="9">
    <source>
        <dbReference type="RuleBase" id="RU361157"/>
    </source>
</evidence>
<organism evidence="11 12">
    <name type="scientific">Pedobacter flavus</name>
    <dbReference type="NCBI Taxonomy" id="3113906"/>
    <lineage>
        <taxon>Bacteria</taxon>
        <taxon>Pseudomonadati</taxon>
        <taxon>Bacteroidota</taxon>
        <taxon>Sphingobacteriia</taxon>
        <taxon>Sphingobacteriales</taxon>
        <taxon>Sphingobacteriaceae</taxon>
        <taxon>Pedobacter</taxon>
    </lineage>
</organism>
<evidence type="ECO:0000259" key="10">
    <source>
        <dbReference type="PROSITE" id="PS51012"/>
    </source>
</evidence>
<accession>A0ABU7H038</accession>
<feature type="domain" description="ABC transmembrane type-2" evidence="10">
    <location>
        <begin position="54"/>
        <end position="280"/>
    </location>
</feature>
<evidence type="ECO:0000256" key="1">
    <source>
        <dbReference type="ARBA" id="ARBA00004429"/>
    </source>
</evidence>
<dbReference type="Proteomes" id="UP001337681">
    <property type="component" value="Unassembled WGS sequence"/>
</dbReference>
<evidence type="ECO:0000256" key="2">
    <source>
        <dbReference type="ARBA" id="ARBA00007783"/>
    </source>
</evidence>
<dbReference type="EMBL" id="JAZDQU010000001">
    <property type="protein sequence ID" value="MEE1884698.1"/>
    <property type="molecule type" value="Genomic_DNA"/>
</dbReference>
<feature type="transmembrane region" description="Helical" evidence="9">
    <location>
        <begin position="256"/>
        <end position="277"/>
    </location>
</feature>
<dbReference type="InterPro" id="IPR000412">
    <property type="entry name" value="ABC_2_transport"/>
</dbReference>
<protein>
    <recommendedName>
        <fullName evidence="9">Transport permease protein</fullName>
    </recommendedName>
</protein>
<feature type="transmembrane region" description="Helical" evidence="9">
    <location>
        <begin position="200"/>
        <end position="219"/>
    </location>
</feature>
<evidence type="ECO:0000256" key="3">
    <source>
        <dbReference type="ARBA" id="ARBA00022448"/>
    </source>
</evidence>
<keyword evidence="6 9" id="KW-0812">Transmembrane</keyword>
<reference evidence="11 12" key="1">
    <citation type="submission" date="2024-01" db="EMBL/GenBank/DDBJ databases">
        <title>Pedobacter sp. nov., isolated from oil-contaminated soil.</title>
        <authorList>
            <person name="Le N.T.T."/>
        </authorList>
    </citation>
    <scope>NUCLEOTIDE SEQUENCE [LARGE SCALE GENOMIC DNA]</scope>
    <source>
        <strain evidence="11 12">VNH31</strain>
    </source>
</reference>
<dbReference type="RefSeq" id="WP_330145611.1">
    <property type="nucleotide sequence ID" value="NZ_JAZDQU010000001.1"/>
</dbReference>
<gene>
    <name evidence="11" type="ORF">VRU49_04600</name>
</gene>
<evidence type="ECO:0000256" key="7">
    <source>
        <dbReference type="ARBA" id="ARBA00022989"/>
    </source>
</evidence>
<comment type="caution">
    <text evidence="11">The sequence shown here is derived from an EMBL/GenBank/DDBJ whole genome shotgun (WGS) entry which is preliminary data.</text>
</comment>
<keyword evidence="7 9" id="KW-1133">Transmembrane helix</keyword>